<comment type="caution">
    <text evidence="3">The sequence shown here is derived from an EMBL/GenBank/DDBJ whole genome shotgun (WGS) entry which is preliminary data.</text>
</comment>
<feature type="region of interest" description="Disordered" evidence="1">
    <location>
        <begin position="28"/>
        <end position="65"/>
    </location>
</feature>
<reference evidence="3 4" key="1">
    <citation type="submission" date="2020-07" db="EMBL/GenBank/DDBJ databases">
        <title>isolation of Luteimonas sp. SJ-16.</title>
        <authorList>
            <person name="Huang X.-X."/>
            <person name="Xu L."/>
            <person name="Sun J.-Q."/>
        </authorList>
    </citation>
    <scope>NUCLEOTIDE SEQUENCE [LARGE SCALE GENOMIC DNA]</scope>
    <source>
        <strain evidence="3 4">SJ-16</strain>
    </source>
</reference>
<gene>
    <name evidence="3" type="ORF">H0E82_13060</name>
</gene>
<evidence type="ECO:0000256" key="2">
    <source>
        <dbReference type="SAM" id="SignalP"/>
    </source>
</evidence>
<evidence type="ECO:0008006" key="5">
    <source>
        <dbReference type="Google" id="ProtNLM"/>
    </source>
</evidence>
<name>A0A7Z0TZ85_9GAMM</name>
<dbReference type="RefSeq" id="WP_180545893.1">
    <property type="nucleotide sequence ID" value="NZ_JACCJZ010000020.1"/>
</dbReference>
<keyword evidence="4" id="KW-1185">Reference proteome</keyword>
<protein>
    <recommendedName>
        <fullName evidence="5">Nuclear transport factor 2 family protein</fullName>
    </recommendedName>
</protein>
<feature type="signal peptide" evidence="2">
    <location>
        <begin position="1"/>
        <end position="24"/>
    </location>
</feature>
<accession>A0A7Z0TZ85</accession>
<dbReference type="AlphaFoldDB" id="A0A7Z0TZ85"/>
<dbReference type="EMBL" id="JACCJZ010000020">
    <property type="protein sequence ID" value="NYZ63680.1"/>
    <property type="molecule type" value="Genomic_DNA"/>
</dbReference>
<organism evidence="3 4">
    <name type="scientific">Luteimonas deserti</name>
    <dbReference type="NCBI Taxonomy" id="2752306"/>
    <lineage>
        <taxon>Bacteria</taxon>
        <taxon>Pseudomonadati</taxon>
        <taxon>Pseudomonadota</taxon>
        <taxon>Gammaproteobacteria</taxon>
        <taxon>Lysobacterales</taxon>
        <taxon>Lysobacteraceae</taxon>
        <taxon>Luteimonas</taxon>
    </lineage>
</organism>
<evidence type="ECO:0000313" key="3">
    <source>
        <dbReference type="EMBL" id="NYZ63680.1"/>
    </source>
</evidence>
<keyword evidence="2" id="KW-0732">Signal</keyword>
<evidence type="ECO:0000256" key="1">
    <source>
        <dbReference type="SAM" id="MobiDB-lite"/>
    </source>
</evidence>
<proteinExistence type="predicted"/>
<feature type="compositionally biased region" description="Low complexity" evidence="1">
    <location>
        <begin position="28"/>
        <end position="53"/>
    </location>
</feature>
<sequence length="179" mass="18857">MSHRRWWLAIATLLLLGIALAVHEATRAPGSGPGAADDAAGASGALPDGGPPSTTASREASDETGRVTVEAVDTVHAYLAALFSEDRAQADAYWLDGRPASSGESDLRALTPVTGIRVDNGRPEPLDTGTPPTALQIPVRMRIGGDGPLRRYNGHYRLRRVDGEWRITSASIDPSPGAR</sequence>
<evidence type="ECO:0000313" key="4">
    <source>
        <dbReference type="Proteomes" id="UP000589896"/>
    </source>
</evidence>
<feature type="chain" id="PRO_5030734142" description="Nuclear transport factor 2 family protein" evidence="2">
    <location>
        <begin position="25"/>
        <end position="179"/>
    </location>
</feature>
<dbReference type="Proteomes" id="UP000589896">
    <property type="component" value="Unassembled WGS sequence"/>
</dbReference>